<evidence type="ECO:0000313" key="5">
    <source>
        <dbReference type="EMBL" id="CAH0492660.1"/>
    </source>
</evidence>
<evidence type="ECO:0008006" key="9">
    <source>
        <dbReference type="Google" id="ProtNLM"/>
    </source>
</evidence>
<organism evidence="6 8">
    <name type="scientific">Peronospora farinosa</name>
    <dbReference type="NCBI Taxonomy" id="134698"/>
    <lineage>
        <taxon>Eukaryota</taxon>
        <taxon>Sar</taxon>
        <taxon>Stramenopiles</taxon>
        <taxon>Oomycota</taxon>
        <taxon>Peronosporomycetes</taxon>
        <taxon>Peronosporales</taxon>
        <taxon>Peronosporaceae</taxon>
        <taxon>Peronospora</taxon>
    </lineage>
</organism>
<dbReference type="InterPro" id="IPR008701">
    <property type="entry name" value="NPP1"/>
</dbReference>
<keyword evidence="7" id="KW-1185">Reference proteome</keyword>
<dbReference type="PANTHER" id="PTHR33657">
    <property type="entry name" value="DOMAIN PROTEIN, PUTATIVE (AFU_ORTHOLOGUE AFUA_5G00600)-RELATED"/>
    <property type="match status" value="1"/>
</dbReference>
<dbReference type="Proteomes" id="UP001159659">
    <property type="component" value="Unassembled WGS sequence"/>
</dbReference>
<proteinExistence type="inferred from homology"/>
<protein>
    <recommendedName>
        <fullName evidence="9">Necrosis inducing protein NPP1</fullName>
    </recommendedName>
</protein>
<gene>
    <name evidence="5" type="ORF">PFR001_LOCUS7852</name>
    <name evidence="6" type="ORF">PFR002_LOCUS1682</name>
</gene>
<dbReference type="EMBL" id="CANTFK010000174">
    <property type="protein sequence ID" value="CAI5707888.1"/>
    <property type="molecule type" value="Genomic_DNA"/>
</dbReference>
<dbReference type="AlphaFoldDB" id="A0AAV0SWL9"/>
<reference evidence="6" key="2">
    <citation type="submission" date="2022-12" db="EMBL/GenBank/DDBJ databases">
        <authorList>
            <person name="Webb A."/>
        </authorList>
    </citation>
    <scope>NUCLEOTIDE SEQUENCE</scope>
    <source>
        <strain evidence="6">Pf2</strain>
    </source>
</reference>
<evidence type="ECO:0000256" key="4">
    <source>
        <dbReference type="ARBA" id="ARBA00023026"/>
    </source>
</evidence>
<name>A0AAV0SWL9_9STRA</name>
<comment type="similarity">
    <text evidence="2">Belongs to the Necrosis inducing protein (NPP1) family.</text>
</comment>
<dbReference type="EMBL" id="CAKLBC010001524">
    <property type="protein sequence ID" value="CAH0492660.1"/>
    <property type="molecule type" value="Genomic_DNA"/>
</dbReference>
<comment type="caution">
    <text evidence="6">The sequence shown here is derived from an EMBL/GenBank/DDBJ whole genome shotgun (WGS) entry which is preliminary data.</text>
</comment>
<accession>A0AAV0SWL9</accession>
<dbReference type="PANTHER" id="PTHR33657:SF8">
    <property type="entry name" value="DOMAIN PROTEIN, PUTATIVE (AFU_ORTHOLOGUE AFUA_5G00600)-RELATED"/>
    <property type="match status" value="1"/>
</dbReference>
<keyword evidence="3" id="KW-0964">Secreted</keyword>
<evidence type="ECO:0000313" key="8">
    <source>
        <dbReference type="Proteomes" id="UP001159659"/>
    </source>
</evidence>
<reference evidence="5 7" key="1">
    <citation type="submission" date="2021-11" db="EMBL/GenBank/DDBJ databases">
        <authorList>
            <person name="Islam A."/>
            <person name="Islam S."/>
            <person name="Flora M.S."/>
            <person name="Rahman M."/>
            <person name="Ziaur R.M."/>
            <person name="Epstein J.H."/>
            <person name="Hassan M."/>
            <person name="Klassen M."/>
            <person name="Woodard K."/>
            <person name="Webb A."/>
            <person name="Webby R.J."/>
            <person name="El Zowalaty M.E."/>
        </authorList>
    </citation>
    <scope>NUCLEOTIDE SEQUENCE [LARGE SCALE GENOMIC DNA]</scope>
    <source>
        <strain evidence="5">Pf1</strain>
    </source>
</reference>
<dbReference type="Pfam" id="PF05630">
    <property type="entry name" value="NPP1"/>
    <property type="match status" value="1"/>
</dbReference>
<keyword evidence="4" id="KW-0843">Virulence</keyword>
<comment type="subcellular location">
    <subcellularLocation>
        <location evidence="1">Secreted</location>
    </subcellularLocation>
</comment>
<sequence>MYAWYVPKAFMISPVWIDPNWMHVIVWIGNLNKDSKLLSVTVRSLVGYSTYTPPTADFMDGNHVKLNYRWLYQTPHYLTLTDKTGKYQDLIMWNNMTHAAREALEHTTFFGSKAPISRKKFERYIQQAYPF</sequence>
<evidence type="ECO:0000313" key="7">
    <source>
        <dbReference type="Proteomes" id="UP001157938"/>
    </source>
</evidence>
<evidence type="ECO:0000256" key="3">
    <source>
        <dbReference type="ARBA" id="ARBA00022525"/>
    </source>
</evidence>
<evidence type="ECO:0000256" key="1">
    <source>
        <dbReference type="ARBA" id="ARBA00004613"/>
    </source>
</evidence>
<evidence type="ECO:0000256" key="2">
    <source>
        <dbReference type="ARBA" id="ARBA00009520"/>
    </source>
</evidence>
<evidence type="ECO:0000313" key="6">
    <source>
        <dbReference type="EMBL" id="CAI5707888.1"/>
    </source>
</evidence>
<dbReference type="Proteomes" id="UP001157938">
    <property type="component" value="Unassembled WGS sequence"/>
</dbReference>
<dbReference type="GO" id="GO:0005576">
    <property type="term" value="C:extracellular region"/>
    <property type="evidence" value="ECO:0007669"/>
    <property type="project" value="UniProtKB-SubCell"/>
</dbReference>